<evidence type="ECO:0000313" key="2">
    <source>
        <dbReference type="Proteomes" id="UP000615593"/>
    </source>
</evidence>
<gene>
    <name evidence="1" type="ORF">GCM10008088_21400</name>
</gene>
<dbReference type="GeneID" id="94369803"/>
<dbReference type="Proteomes" id="UP000615593">
    <property type="component" value="Unassembled WGS sequence"/>
</dbReference>
<proteinExistence type="predicted"/>
<dbReference type="PANTHER" id="PTHR47406">
    <property type="entry name" value="COAGULATION FACTOR 5/8 TYPE, C-TERMINAL"/>
    <property type="match status" value="1"/>
</dbReference>
<dbReference type="EMBL" id="BMWY01000005">
    <property type="protein sequence ID" value="GGZ59440.1"/>
    <property type="molecule type" value="Genomic_DNA"/>
</dbReference>
<comment type="caution">
    <text evidence="1">The sequence shown here is derived from an EMBL/GenBank/DDBJ whole genome shotgun (WGS) entry which is preliminary data.</text>
</comment>
<dbReference type="PANTHER" id="PTHR47406:SF2">
    <property type="entry name" value="ALPHA GLUCURONIDASE N-TERMINAL DOMAIN-CONTAINING PROTEIN"/>
    <property type="match status" value="1"/>
</dbReference>
<protein>
    <recommendedName>
        <fullName evidence="3">DUF4838 domain-containing protein</fullName>
    </recommendedName>
</protein>
<evidence type="ECO:0008006" key="3">
    <source>
        <dbReference type="Google" id="ProtNLM"/>
    </source>
</evidence>
<name>A0ABQ3BWF8_9FLAO</name>
<keyword evidence="2" id="KW-1185">Reference proteome</keyword>
<dbReference type="InterPro" id="IPR032287">
    <property type="entry name" value="DUF4838"/>
</dbReference>
<sequence length="587" mass="68596">MKDHLLHRKQIFTLMVFLSLFFNSFAQKESFSYRESYFPLVSASKAFQLKYDTMPLDRYWGLWGHNLYKWVEEDEDSENEEIYAFIDNERECDQFCFSSSALKKIIQKNIRKTKSAYTYYMVSPQDNTLVCQCEKCIEAGNTVTNAAPAVFNLLRYLAEEHQDLQFFTTAYLSVKNPPKEKQLENIGVFYSTIQFQEGKAYQELKNKQELSDELTAWKDKLEHIFVWEYALNYDNYFDFYPNLKDFQQNLKFLKDYGVDGVFINGSESYSALQDIKCATTARLLKESDLKLNEVLTEEFNAHYPKEVAKITSEFYRNITEEFSNSTKKMGIYSGINDAYRKYLHPEALESFYQKLKPLASEPQDFNTQSLLLSVAFLRLELMRYFGVNEFGYGNLNANKITIKPEVHELLKVIEQTSKSTKITTYNEQNAKISDYIKFWRSDILTQSTNYFLNKKINVLSNLDEGYSAIKVLNDGSIGFLDYNTNWLINSIDDLEIEINTEDLEEINTIKFGFLNDPAHHIYLPEEIIISSDEHRKKLKLKSSTLKEKKTVDFPVDFKPGKKLIIKILRRKNSSVKSQIATDEISIN</sequence>
<reference evidence="2" key="1">
    <citation type="journal article" date="2019" name="Int. J. Syst. Evol. Microbiol.">
        <title>The Global Catalogue of Microorganisms (GCM) 10K type strain sequencing project: providing services to taxonomists for standard genome sequencing and annotation.</title>
        <authorList>
            <consortium name="The Broad Institute Genomics Platform"/>
            <consortium name="The Broad Institute Genome Sequencing Center for Infectious Disease"/>
            <person name="Wu L."/>
            <person name="Ma J."/>
        </authorList>
    </citation>
    <scope>NUCLEOTIDE SEQUENCE [LARGE SCALE GENOMIC DNA]</scope>
    <source>
        <strain evidence="2">KCTC 12708</strain>
    </source>
</reference>
<accession>A0ABQ3BWF8</accession>
<dbReference type="Pfam" id="PF16126">
    <property type="entry name" value="DUF4838"/>
    <property type="match status" value="1"/>
</dbReference>
<organism evidence="1 2">
    <name type="scientific">Mesonia mobilis</name>
    <dbReference type="NCBI Taxonomy" id="369791"/>
    <lineage>
        <taxon>Bacteria</taxon>
        <taxon>Pseudomonadati</taxon>
        <taxon>Bacteroidota</taxon>
        <taxon>Flavobacteriia</taxon>
        <taxon>Flavobacteriales</taxon>
        <taxon>Flavobacteriaceae</taxon>
        <taxon>Mesonia</taxon>
    </lineage>
</organism>
<dbReference type="RefSeq" id="WP_027884675.1">
    <property type="nucleotide sequence ID" value="NZ_BMWY01000005.1"/>
</dbReference>
<evidence type="ECO:0000313" key="1">
    <source>
        <dbReference type="EMBL" id="GGZ59440.1"/>
    </source>
</evidence>